<dbReference type="Proteomes" id="UP000317365">
    <property type="component" value="Chromosome"/>
</dbReference>
<evidence type="ECO:0000313" key="3">
    <source>
        <dbReference type="Proteomes" id="UP000317365"/>
    </source>
</evidence>
<dbReference type="InterPro" id="IPR036465">
    <property type="entry name" value="vWFA_dom_sf"/>
</dbReference>
<accession>A0A515EVL3</accession>
<reference evidence="3" key="2">
    <citation type="journal article" date="2020" name="Int. J. Syst. Evol. Microbiol.">
        <title>Genomic insights into a novel species Rhodoferax aquaticus sp. nov., isolated from freshwater.</title>
        <authorList>
            <person name="Li T."/>
            <person name="Zhuo Y."/>
            <person name="Jin C.Z."/>
            <person name="Wu X."/>
            <person name="Ko S.R."/>
            <person name="Jin F.J."/>
            <person name="Ahn C.Y."/>
            <person name="Oh H.M."/>
            <person name="Lee H.G."/>
            <person name="Jin L."/>
        </authorList>
    </citation>
    <scope>NUCLEOTIDE SEQUENCE [LARGE SCALE GENOMIC DNA]</scope>
    <source>
        <strain evidence="3">Gr-4</strain>
    </source>
</reference>
<feature type="domain" description="VWFA" evidence="1">
    <location>
        <begin position="77"/>
        <end position="233"/>
    </location>
</feature>
<protein>
    <submittedName>
        <fullName evidence="2">VWA domain-containing protein</fullName>
    </submittedName>
</protein>
<name>A0A515EVL3_9BURK</name>
<dbReference type="SUPFAM" id="SSF53300">
    <property type="entry name" value="vWA-like"/>
    <property type="match status" value="1"/>
</dbReference>
<dbReference type="PANTHER" id="PTHR35023:SF1">
    <property type="entry name" value="MG-PROTOPORPHYRIN IX CHELATASE"/>
    <property type="match status" value="1"/>
</dbReference>
<sequence>MSHPGPAPQSAARGGRWRTAALPAGAQAPAVAVRAPSGPATQRGAIAWLPTLQAKGRNALAAQHLRWREPKGKPSTLHLLLLDTSGSMRQGGRLARAKGYAAQLLEQAARAGDHVALLCFGGQGVEVLVPPGPARRAAAVRVQQRGGGGGTPLAQAMVAADNLMVQHRRVRGTSASTASTVLWLLTDGRTLEQPQAPRGAEQVVMVDFDDAKVRVGRCADWAARWGADYRKVG</sequence>
<evidence type="ECO:0000259" key="1">
    <source>
        <dbReference type="PROSITE" id="PS50234"/>
    </source>
</evidence>
<gene>
    <name evidence="2" type="ORF">EXZ61_07985</name>
</gene>
<organism evidence="2 3">
    <name type="scientific">Rhodoferax aquaticus</name>
    <dbReference type="NCBI Taxonomy" id="2527691"/>
    <lineage>
        <taxon>Bacteria</taxon>
        <taxon>Pseudomonadati</taxon>
        <taxon>Pseudomonadota</taxon>
        <taxon>Betaproteobacteria</taxon>
        <taxon>Burkholderiales</taxon>
        <taxon>Comamonadaceae</taxon>
        <taxon>Rhodoferax</taxon>
    </lineage>
</organism>
<evidence type="ECO:0000313" key="2">
    <source>
        <dbReference type="EMBL" id="QDL56722.1"/>
    </source>
</evidence>
<dbReference type="Pfam" id="PF13519">
    <property type="entry name" value="VWA_2"/>
    <property type="match status" value="1"/>
</dbReference>
<dbReference type="KEGG" id="rhg:EXZ61_07985"/>
<reference evidence="3" key="1">
    <citation type="submission" date="2019-02" db="EMBL/GenBank/DDBJ databases">
        <title>Complete genome sequence of Rhodoferax sp. Gr-4.</title>
        <authorList>
            <person name="Jin L."/>
        </authorList>
    </citation>
    <scope>NUCLEOTIDE SEQUENCE [LARGE SCALE GENOMIC DNA]</scope>
    <source>
        <strain evidence="3">Gr-4</strain>
    </source>
</reference>
<dbReference type="PROSITE" id="PS50234">
    <property type="entry name" value="VWFA"/>
    <property type="match status" value="1"/>
</dbReference>
<dbReference type="InterPro" id="IPR052989">
    <property type="entry name" value="Mg-chelatase_DI-like"/>
</dbReference>
<dbReference type="InterPro" id="IPR002035">
    <property type="entry name" value="VWF_A"/>
</dbReference>
<keyword evidence="3" id="KW-1185">Reference proteome</keyword>
<dbReference type="AlphaFoldDB" id="A0A515EVL3"/>
<dbReference type="EMBL" id="CP036282">
    <property type="protein sequence ID" value="QDL56722.1"/>
    <property type="molecule type" value="Genomic_DNA"/>
</dbReference>
<dbReference type="Gene3D" id="3.40.50.410">
    <property type="entry name" value="von Willebrand factor, type A domain"/>
    <property type="match status" value="1"/>
</dbReference>
<proteinExistence type="predicted"/>
<dbReference type="PANTHER" id="PTHR35023">
    <property type="entry name" value="CHELATASE-RELATED"/>
    <property type="match status" value="1"/>
</dbReference>